<protein>
    <submittedName>
        <fullName evidence="1">Uncharacterized protein</fullName>
    </submittedName>
</protein>
<reference evidence="1" key="1">
    <citation type="journal article" date="2021" name="Proc. Natl. Acad. Sci. U.S.A.">
        <title>A Catalog of Tens of Thousands of Viruses from Human Metagenomes Reveals Hidden Associations with Chronic Diseases.</title>
        <authorList>
            <person name="Tisza M.J."/>
            <person name="Buck C.B."/>
        </authorList>
    </citation>
    <scope>NUCLEOTIDE SEQUENCE</scope>
    <source>
        <strain evidence="1">Ctt8434</strain>
    </source>
</reference>
<accession>A0A8S5U1I3</accession>
<sequence length="152" mass="16083">MIQSYQETPVLLASNSSPLTFSTDCIRTRCANCYGFLQHSQGSPLYKILNGGNYDVTFNANVTSATAGQVALGLYMDGVLLPGTTVITDIATAGDYVNVAFTKTVPICCRGEATLTVQSVPSVLTGTTATGTPTATQIPLYQNANFRISKRS</sequence>
<evidence type="ECO:0000313" key="1">
    <source>
        <dbReference type="EMBL" id="DAF88301.1"/>
    </source>
</evidence>
<name>A0A8S5U1I3_9CAUD</name>
<proteinExistence type="predicted"/>
<organism evidence="1">
    <name type="scientific">Siphoviridae sp. ctt8434</name>
    <dbReference type="NCBI Taxonomy" id="2825703"/>
    <lineage>
        <taxon>Viruses</taxon>
        <taxon>Duplodnaviria</taxon>
        <taxon>Heunggongvirae</taxon>
        <taxon>Uroviricota</taxon>
        <taxon>Caudoviricetes</taxon>
    </lineage>
</organism>
<dbReference type="EMBL" id="BK015983">
    <property type="protein sequence ID" value="DAF88301.1"/>
    <property type="molecule type" value="Genomic_DNA"/>
</dbReference>